<evidence type="ECO:0000313" key="8">
    <source>
        <dbReference type="Proteomes" id="UP000251960"/>
    </source>
</evidence>
<dbReference type="EMBL" id="NCVQ01000004">
    <property type="protein sequence ID" value="PWZ34403.1"/>
    <property type="molecule type" value="Genomic_DNA"/>
</dbReference>
<dbReference type="GO" id="GO:1990904">
    <property type="term" value="C:ribonucleoprotein complex"/>
    <property type="evidence" value="ECO:0007669"/>
    <property type="project" value="UniProtKB-KW"/>
</dbReference>
<dbReference type="Gene3D" id="3.30.160.60">
    <property type="entry name" value="Classic Zinc Finger"/>
    <property type="match status" value="1"/>
</dbReference>
<organism evidence="7 8">
    <name type="scientific">Zea mays</name>
    <name type="common">Maize</name>
    <dbReference type="NCBI Taxonomy" id="4577"/>
    <lineage>
        <taxon>Eukaryota</taxon>
        <taxon>Viridiplantae</taxon>
        <taxon>Streptophyta</taxon>
        <taxon>Embryophyta</taxon>
        <taxon>Tracheophyta</taxon>
        <taxon>Spermatophyta</taxon>
        <taxon>Magnoliopsida</taxon>
        <taxon>Liliopsida</taxon>
        <taxon>Poales</taxon>
        <taxon>Poaceae</taxon>
        <taxon>PACMAD clade</taxon>
        <taxon>Panicoideae</taxon>
        <taxon>Andropogonodae</taxon>
        <taxon>Andropogoneae</taxon>
        <taxon>Tripsacinae</taxon>
        <taxon>Zea</taxon>
    </lineage>
</organism>
<gene>
    <name evidence="7" type="primary">RPL23A_7</name>
    <name evidence="7" type="ORF">Zm00014a_026036</name>
</gene>
<dbReference type="GO" id="GO:0008270">
    <property type="term" value="F:zinc ion binding"/>
    <property type="evidence" value="ECO:0007669"/>
    <property type="project" value="UniProtKB-KW"/>
</dbReference>
<evidence type="ECO:0000259" key="6">
    <source>
        <dbReference type="PROSITE" id="PS50157"/>
    </source>
</evidence>
<comment type="caution">
    <text evidence="7">The sequence shown here is derived from an EMBL/GenBank/DDBJ whole genome shotgun (WGS) entry which is preliminary data.</text>
</comment>
<dbReference type="PANTHER" id="PTHR46837:SF10">
    <property type="entry name" value="OS05G0534600 PROTEIN"/>
    <property type="match status" value="1"/>
</dbReference>
<dbReference type="InterPro" id="IPR000218">
    <property type="entry name" value="Ribosomal_uL14"/>
</dbReference>
<dbReference type="GO" id="GO:0003735">
    <property type="term" value="F:structural constituent of ribosome"/>
    <property type="evidence" value="ECO:0007669"/>
    <property type="project" value="InterPro"/>
</dbReference>
<keyword evidence="5" id="KW-1133">Transmembrane helix</keyword>
<sequence>MEHLTELAHRRMVNTRRLWSPKDKQAWVHDRFDDMDMHDFHGDNCHPGCGRRFTQESTLRAHIRRMVNTRRLWSPKDEQAWVHDIFDEMDMHDFHGCCLSFANNAGVIVNPKGDMKGFTITGPIGKDCANLWPRIASAANAIVWELVGICSAFYMIILLSVAKSAIGLNGPFMFVHSIL</sequence>
<evidence type="ECO:0000256" key="1">
    <source>
        <dbReference type="ARBA" id="ARBA00010745"/>
    </source>
</evidence>
<feature type="domain" description="C2H2-type" evidence="6">
    <location>
        <begin position="43"/>
        <end position="71"/>
    </location>
</feature>
<dbReference type="PROSITE" id="PS50157">
    <property type="entry name" value="ZINC_FINGER_C2H2_2"/>
    <property type="match status" value="1"/>
</dbReference>
<keyword evidence="4" id="KW-0479">Metal-binding</keyword>
<dbReference type="GO" id="GO:0035145">
    <property type="term" value="C:exon-exon junction complex"/>
    <property type="evidence" value="ECO:0007669"/>
    <property type="project" value="InterPro"/>
</dbReference>
<dbReference type="InterPro" id="IPR013087">
    <property type="entry name" value="Znf_C2H2_type"/>
</dbReference>
<keyword evidence="3" id="KW-0687">Ribonucleoprotein</keyword>
<comment type="similarity">
    <text evidence="1">Belongs to the universal ribosomal protein uL14 family.</text>
</comment>
<dbReference type="Pfam" id="PF00238">
    <property type="entry name" value="Ribosomal_L14"/>
    <property type="match status" value="1"/>
</dbReference>
<reference evidence="7 8" key="1">
    <citation type="journal article" date="2018" name="Nat. Genet.">
        <title>Extensive intraspecific gene order and gene structural variations between Mo17 and other maize genomes.</title>
        <authorList>
            <person name="Sun S."/>
            <person name="Zhou Y."/>
            <person name="Chen J."/>
            <person name="Shi J."/>
            <person name="Zhao H."/>
            <person name="Zhao H."/>
            <person name="Song W."/>
            <person name="Zhang M."/>
            <person name="Cui Y."/>
            <person name="Dong X."/>
            <person name="Liu H."/>
            <person name="Ma X."/>
            <person name="Jiao Y."/>
            <person name="Wang B."/>
            <person name="Wei X."/>
            <person name="Stein J.C."/>
            <person name="Glaubitz J.C."/>
            <person name="Lu F."/>
            <person name="Yu G."/>
            <person name="Liang C."/>
            <person name="Fengler K."/>
            <person name="Li B."/>
            <person name="Rafalski A."/>
            <person name="Schnable P.S."/>
            <person name="Ware D.H."/>
            <person name="Buckler E.S."/>
            <person name="Lai J."/>
        </authorList>
    </citation>
    <scope>NUCLEOTIDE SEQUENCE [LARGE SCALE GENOMIC DNA]</scope>
    <source>
        <strain evidence="8">cv. Missouri 17</strain>
        <tissue evidence="7">Seedling</tissue>
    </source>
</reference>
<dbReference type="InterPro" id="IPR036853">
    <property type="entry name" value="Ribosomal_uL14_sf"/>
</dbReference>
<dbReference type="GO" id="GO:0006397">
    <property type="term" value="P:mRNA processing"/>
    <property type="evidence" value="ECO:0007669"/>
    <property type="project" value="InterPro"/>
</dbReference>
<dbReference type="InterPro" id="IPR044796">
    <property type="entry name" value="MLN51_plant"/>
</dbReference>
<dbReference type="ExpressionAtlas" id="A0A3L6FN36">
    <property type="expression patterns" value="baseline and differential"/>
</dbReference>
<dbReference type="GO" id="GO:0006412">
    <property type="term" value="P:translation"/>
    <property type="evidence" value="ECO:0007669"/>
    <property type="project" value="InterPro"/>
</dbReference>
<accession>A0A3L6FN36</accession>
<dbReference type="PANTHER" id="PTHR46837">
    <property type="entry name" value="PROTEIN MLN51 HOMOLOG"/>
    <property type="match status" value="1"/>
</dbReference>
<evidence type="ECO:0000313" key="7">
    <source>
        <dbReference type="EMBL" id="PWZ34403.1"/>
    </source>
</evidence>
<keyword evidence="4" id="KW-0863">Zinc-finger</keyword>
<keyword evidence="5" id="KW-0812">Transmembrane</keyword>
<dbReference type="Proteomes" id="UP000251960">
    <property type="component" value="Chromosome 3"/>
</dbReference>
<evidence type="ECO:0000256" key="4">
    <source>
        <dbReference type="PROSITE-ProRule" id="PRU00042"/>
    </source>
</evidence>
<keyword evidence="4" id="KW-0862">Zinc</keyword>
<dbReference type="GO" id="GO:0003729">
    <property type="term" value="F:mRNA binding"/>
    <property type="evidence" value="ECO:0007669"/>
    <property type="project" value="InterPro"/>
</dbReference>
<proteinExistence type="inferred from homology"/>
<keyword evidence="2 7" id="KW-0689">Ribosomal protein</keyword>
<dbReference type="GO" id="GO:0005840">
    <property type="term" value="C:ribosome"/>
    <property type="evidence" value="ECO:0007669"/>
    <property type="project" value="UniProtKB-KW"/>
</dbReference>
<evidence type="ECO:0000256" key="3">
    <source>
        <dbReference type="ARBA" id="ARBA00023274"/>
    </source>
</evidence>
<name>A0A3L6FN36_MAIZE</name>
<feature type="transmembrane region" description="Helical" evidence="5">
    <location>
        <begin position="142"/>
        <end position="162"/>
    </location>
</feature>
<dbReference type="Gene3D" id="2.40.150.20">
    <property type="entry name" value="Ribosomal protein L14"/>
    <property type="match status" value="1"/>
</dbReference>
<dbReference type="SUPFAM" id="SSF50193">
    <property type="entry name" value="Ribosomal protein L14"/>
    <property type="match status" value="1"/>
</dbReference>
<dbReference type="AlphaFoldDB" id="A0A3L6FN36"/>
<keyword evidence="5" id="KW-0472">Membrane</keyword>
<evidence type="ECO:0000256" key="2">
    <source>
        <dbReference type="ARBA" id="ARBA00022980"/>
    </source>
</evidence>
<protein>
    <submittedName>
        <fullName evidence="7">60S ribosomal protein L23</fullName>
    </submittedName>
</protein>
<evidence type="ECO:0000256" key="5">
    <source>
        <dbReference type="SAM" id="Phobius"/>
    </source>
</evidence>